<dbReference type="HOGENOM" id="CLU_167272_0_0_1"/>
<proteinExistence type="predicted"/>
<evidence type="ECO:0008006" key="4">
    <source>
        <dbReference type="Google" id="ProtNLM"/>
    </source>
</evidence>
<reference evidence="2 3" key="1">
    <citation type="journal article" date="2012" name="Science">
        <title>The Paleozoic origin of enzymatic lignin decomposition reconstructed from 31 fungal genomes.</title>
        <authorList>
            <person name="Floudas D."/>
            <person name="Binder M."/>
            <person name="Riley R."/>
            <person name="Barry K."/>
            <person name="Blanchette R.A."/>
            <person name="Henrissat B."/>
            <person name="Martinez A.T."/>
            <person name="Otillar R."/>
            <person name="Spatafora J.W."/>
            <person name="Yadav J.S."/>
            <person name="Aerts A."/>
            <person name="Benoit I."/>
            <person name="Boyd A."/>
            <person name="Carlson A."/>
            <person name="Copeland A."/>
            <person name="Coutinho P.M."/>
            <person name="de Vries R.P."/>
            <person name="Ferreira P."/>
            <person name="Findley K."/>
            <person name="Foster B."/>
            <person name="Gaskell J."/>
            <person name="Glotzer D."/>
            <person name="Gorecki P."/>
            <person name="Heitman J."/>
            <person name="Hesse C."/>
            <person name="Hori C."/>
            <person name="Igarashi K."/>
            <person name="Jurgens J.A."/>
            <person name="Kallen N."/>
            <person name="Kersten P."/>
            <person name="Kohler A."/>
            <person name="Kuees U."/>
            <person name="Kumar T.K.A."/>
            <person name="Kuo A."/>
            <person name="LaButti K."/>
            <person name="Larrondo L.F."/>
            <person name="Lindquist E."/>
            <person name="Ling A."/>
            <person name="Lombard V."/>
            <person name="Lucas S."/>
            <person name="Lundell T."/>
            <person name="Martin R."/>
            <person name="McLaughlin D.J."/>
            <person name="Morgenstern I."/>
            <person name="Morin E."/>
            <person name="Murat C."/>
            <person name="Nagy L.G."/>
            <person name="Nolan M."/>
            <person name="Ohm R.A."/>
            <person name="Patyshakuliyeva A."/>
            <person name="Rokas A."/>
            <person name="Ruiz-Duenas F.J."/>
            <person name="Sabat G."/>
            <person name="Salamov A."/>
            <person name="Samejima M."/>
            <person name="Schmutz J."/>
            <person name="Slot J.C."/>
            <person name="St John F."/>
            <person name="Stenlid J."/>
            <person name="Sun H."/>
            <person name="Sun S."/>
            <person name="Syed K."/>
            <person name="Tsang A."/>
            <person name="Wiebenga A."/>
            <person name="Young D."/>
            <person name="Pisabarro A."/>
            <person name="Eastwood D.C."/>
            <person name="Martin F."/>
            <person name="Cullen D."/>
            <person name="Grigoriev I.V."/>
            <person name="Hibbett D.S."/>
        </authorList>
    </citation>
    <scope>NUCLEOTIDE SEQUENCE</scope>
    <source>
        <strain evidence="3">FP-58527</strain>
    </source>
</reference>
<keyword evidence="3" id="KW-1185">Reference proteome</keyword>
<dbReference type="OrthoDB" id="2792018at2759"/>
<feature type="non-terminal residue" evidence="2">
    <location>
        <position position="115"/>
    </location>
</feature>
<dbReference type="EMBL" id="KE504153">
    <property type="protein sequence ID" value="EPS99826.1"/>
    <property type="molecule type" value="Genomic_DNA"/>
</dbReference>
<feature type="region of interest" description="Disordered" evidence="1">
    <location>
        <begin position="94"/>
        <end position="115"/>
    </location>
</feature>
<evidence type="ECO:0000256" key="1">
    <source>
        <dbReference type="SAM" id="MobiDB-lite"/>
    </source>
</evidence>
<name>S8E3X7_FOMSC</name>
<feature type="non-terminal residue" evidence="2">
    <location>
        <position position="1"/>
    </location>
</feature>
<organism evidence="2 3">
    <name type="scientific">Fomitopsis schrenkii</name>
    <name type="common">Brown rot fungus</name>
    <dbReference type="NCBI Taxonomy" id="2126942"/>
    <lineage>
        <taxon>Eukaryota</taxon>
        <taxon>Fungi</taxon>
        <taxon>Dikarya</taxon>
        <taxon>Basidiomycota</taxon>
        <taxon>Agaricomycotina</taxon>
        <taxon>Agaricomycetes</taxon>
        <taxon>Polyporales</taxon>
        <taxon>Fomitopsis</taxon>
    </lineage>
</organism>
<dbReference type="InParanoid" id="S8E3X7"/>
<accession>S8E3X7</accession>
<sequence length="115" mass="13067">PGLTNVIPAMDIIDEQPATSALNLALDPAIRVAVSLGKRSINHYYNKSDESVVYHIAMVLDPWSKLEYFRECVWLDEWITEACTLVQEAYDEDWKGHAEPCEQQEDSEEPQAQVS</sequence>
<evidence type="ECO:0000313" key="3">
    <source>
        <dbReference type="Proteomes" id="UP000015241"/>
    </source>
</evidence>
<protein>
    <recommendedName>
        <fullName evidence="4">hAT-like transposase RNase-H fold domain-containing protein</fullName>
    </recommendedName>
</protein>
<dbReference type="Proteomes" id="UP000015241">
    <property type="component" value="Unassembled WGS sequence"/>
</dbReference>
<gene>
    <name evidence="2" type="ORF">FOMPIDRAFT_16687</name>
</gene>
<evidence type="ECO:0000313" key="2">
    <source>
        <dbReference type="EMBL" id="EPS99826.1"/>
    </source>
</evidence>
<dbReference type="AlphaFoldDB" id="S8E3X7"/>